<accession>A0A1G6T3P9</accession>
<keyword evidence="3" id="KW-1185">Reference proteome</keyword>
<dbReference type="EMBL" id="FNAF01000002">
    <property type="protein sequence ID" value="SDD23649.1"/>
    <property type="molecule type" value="Genomic_DNA"/>
</dbReference>
<sequence length="257" mass="27689">MRYISLASSSKGNAAYLETACGGWLIDCGISMRRIEQGLAAIPQALDRLQGIFITHEHRDHVAGLGPFLRRYRLPCYAGQGTWRALLSDGGLGKVDRQLVECLPFREQTLGGLTVTPLALSHDAAEPFGFSFAEKGLRLTHVTDTGRADEVMAAYLTASDLVVVEANHDVNLLEKGPYPYYLKQRILGARGHLSNAAAAKLLVDSLEDRTRTVVLAHLSDTNNRPALAEETVKTALDQAGLAPQILLAGGGSVDVTL</sequence>
<dbReference type="OrthoDB" id="9781189at2"/>
<dbReference type="PANTHER" id="PTHR47619:SF1">
    <property type="entry name" value="EXODEOXYRIBONUCLEASE WALJ"/>
    <property type="match status" value="1"/>
</dbReference>
<feature type="domain" description="Metallo-beta-lactamase" evidence="1">
    <location>
        <begin position="11"/>
        <end position="192"/>
    </location>
</feature>
<dbReference type="RefSeq" id="WP_091791075.1">
    <property type="nucleotide sequence ID" value="NZ_FNAF01000002.1"/>
</dbReference>
<dbReference type="SMART" id="SM00849">
    <property type="entry name" value="Lactamase_B"/>
    <property type="match status" value="1"/>
</dbReference>
<dbReference type="InterPro" id="IPR036866">
    <property type="entry name" value="RibonucZ/Hydroxyglut_hydro"/>
</dbReference>
<dbReference type="Gene3D" id="3.60.15.10">
    <property type="entry name" value="Ribonuclease Z/Hydroxyacylglutathione hydrolase-like"/>
    <property type="match status" value="1"/>
</dbReference>
<evidence type="ECO:0000313" key="3">
    <source>
        <dbReference type="Proteomes" id="UP000198995"/>
    </source>
</evidence>
<organism evidence="2 3">
    <name type="scientific">Peptococcus niger</name>
    <dbReference type="NCBI Taxonomy" id="2741"/>
    <lineage>
        <taxon>Bacteria</taxon>
        <taxon>Bacillati</taxon>
        <taxon>Bacillota</taxon>
        <taxon>Clostridia</taxon>
        <taxon>Eubacteriales</taxon>
        <taxon>Peptococcaceae</taxon>
        <taxon>Peptococcus</taxon>
    </lineage>
</organism>
<dbReference type="Pfam" id="PF12706">
    <property type="entry name" value="Lactamase_B_2"/>
    <property type="match status" value="1"/>
</dbReference>
<name>A0A1G6T3P9_PEPNI</name>
<proteinExistence type="predicted"/>
<dbReference type="PANTHER" id="PTHR47619">
    <property type="entry name" value="METALLO-HYDROLASE YYCJ-RELATED"/>
    <property type="match status" value="1"/>
</dbReference>
<dbReference type="InterPro" id="IPR052533">
    <property type="entry name" value="WalJ/YycJ-like"/>
</dbReference>
<dbReference type="SUPFAM" id="SSF56281">
    <property type="entry name" value="Metallo-hydrolase/oxidoreductase"/>
    <property type="match status" value="1"/>
</dbReference>
<gene>
    <name evidence="2" type="ORF">SAMN04489866_10245</name>
</gene>
<protein>
    <submittedName>
        <fullName evidence="2">Phosphoribosyl 1,2-cyclic phosphodiesterase</fullName>
    </submittedName>
</protein>
<evidence type="ECO:0000259" key="1">
    <source>
        <dbReference type="SMART" id="SM00849"/>
    </source>
</evidence>
<dbReference type="InterPro" id="IPR001279">
    <property type="entry name" value="Metallo-B-lactamas"/>
</dbReference>
<dbReference type="AlphaFoldDB" id="A0A1G6T3P9"/>
<dbReference type="Proteomes" id="UP000198995">
    <property type="component" value="Unassembled WGS sequence"/>
</dbReference>
<evidence type="ECO:0000313" key="2">
    <source>
        <dbReference type="EMBL" id="SDD23649.1"/>
    </source>
</evidence>
<dbReference type="STRING" id="2741.SAMN04489866_10245"/>
<reference evidence="2 3" key="1">
    <citation type="submission" date="2016-10" db="EMBL/GenBank/DDBJ databases">
        <authorList>
            <person name="de Groot N.N."/>
        </authorList>
    </citation>
    <scope>NUCLEOTIDE SEQUENCE [LARGE SCALE GENOMIC DNA]</scope>
    <source>
        <strain evidence="2 3">DSM 20475</strain>
    </source>
</reference>